<comment type="caution">
    <text evidence="1">The sequence shown here is derived from an EMBL/GenBank/DDBJ whole genome shotgun (WGS) entry which is preliminary data.</text>
</comment>
<accession>A0ACB8KB63</accession>
<protein>
    <submittedName>
        <fullName evidence="1">Pentatricopeptide repeat-containing protein</fullName>
    </submittedName>
</protein>
<dbReference type="Proteomes" id="UP000829398">
    <property type="component" value="Chromosome 5"/>
</dbReference>
<evidence type="ECO:0000313" key="2">
    <source>
        <dbReference type="Proteomes" id="UP000829398"/>
    </source>
</evidence>
<gene>
    <name evidence="1" type="ORF">KPL71_014375</name>
</gene>
<dbReference type="EMBL" id="CM039174">
    <property type="protein sequence ID" value="KAH9751650.1"/>
    <property type="molecule type" value="Genomic_DNA"/>
</dbReference>
<sequence>MISAFCRSGCFEEAKQLAGDFEAKYDKYDVVLLNSMLCAYCRTGDMESVMHVMRKLDELAISPDYNTFHILIKYFCKEKMYMLAYRTMVDMHRKGHQPEEDNSESISHPAIRKFAYAFVRLGNINLVNDVMKAIHATGYTIDQSPWDKSAQAHGPKPLCVLRRAPKACISSVSQYMSVSHICISVIIITHAYAPKRQKRPNTRAKASMCVQTGPKGLSSHLICIIVSGGKGFAYSTHSDGVHGQLSSTSADRFSLVDPPKCPSRSTVTEIWSTLARKLKSKSSNHAEFNGTGDELQHVVTKSESSSAAVNSNNRLAAKQLLSVAMDGRKWKRES</sequence>
<keyword evidence="2" id="KW-1185">Reference proteome</keyword>
<reference evidence="2" key="1">
    <citation type="journal article" date="2023" name="Hortic. Res.">
        <title>A chromosome-level phased genome enabling allele-level studies in sweet orange: a case study on citrus Huanglongbing tolerance.</title>
        <authorList>
            <person name="Wu B."/>
            <person name="Yu Q."/>
            <person name="Deng Z."/>
            <person name="Duan Y."/>
            <person name="Luo F."/>
            <person name="Gmitter F. Jr."/>
        </authorList>
    </citation>
    <scope>NUCLEOTIDE SEQUENCE [LARGE SCALE GENOMIC DNA]</scope>
    <source>
        <strain evidence="2">cv. Valencia</strain>
    </source>
</reference>
<name>A0ACB8KB63_CITSI</name>
<proteinExistence type="predicted"/>
<organism evidence="1 2">
    <name type="scientific">Citrus sinensis</name>
    <name type="common">Sweet orange</name>
    <name type="synonym">Citrus aurantium var. sinensis</name>
    <dbReference type="NCBI Taxonomy" id="2711"/>
    <lineage>
        <taxon>Eukaryota</taxon>
        <taxon>Viridiplantae</taxon>
        <taxon>Streptophyta</taxon>
        <taxon>Embryophyta</taxon>
        <taxon>Tracheophyta</taxon>
        <taxon>Spermatophyta</taxon>
        <taxon>Magnoliopsida</taxon>
        <taxon>eudicotyledons</taxon>
        <taxon>Gunneridae</taxon>
        <taxon>Pentapetalae</taxon>
        <taxon>rosids</taxon>
        <taxon>malvids</taxon>
        <taxon>Sapindales</taxon>
        <taxon>Rutaceae</taxon>
        <taxon>Aurantioideae</taxon>
        <taxon>Citrus</taxon>
    </lineage>
</organism>
<evidence type="ECO:0000313" key="1">
    <source>
        <dbReference type="EMBL" id="KAH9751650.1"/>
    </source>
</evidence>